<dbReference type="PROSITE" id="PS00041">
    <property type="entry name" value="HTH_ARAC_FAMILY_1"/>
    <property type="match status" value="1"/>
</dbReference>
<keyword evidence="1" id="KW-0805">Transcription regulation</keyword>
<evidence type="ECO:0000256" key="2">
    <source>
        <dbReference type="ARBA" id="ARBA00023125"/>
    </source>
</evidence>
<reference evidence="7 8" key="1">
    <citation type="submission" date="2021-06" db="EMBL/GenBank/DDBJ databases">
        <title>Gemonas diversity in paddy soil.</title>
        <authorList>
            <person name="Liu G."/>
        </authorList>
    </citation>
    <scope>NUCLEOTIDE SEQUENCE [LARGE SCALE GENOMIC DNA]</scope>
    <source>
        <strain evidence="7 8">RG10</strain>
    </source>
</reference>
<gene>
    <name evidence="7" type="ORF">KP004_09690</name>
</gene>
<accession>A0ABX8JB93</accession>
<comment type="caution">
    <text evidence="4">Lacks conserved residue(s) required for the propagation of feature annotation.</text>
</comment>
<organism evidence="7 8">
    <name type="scientific">Geomonas oryzisoli</name>
    <dbReference type="NCBI Taxonomy" id="2847992"/>
    <lineage>
        <taxon>Bacteria</taxon>
        <taxon>Pseudomonadati</taxon>
        <taxon>Thermodesulfobacteriota</taxon>
        <taxon>Desulfuromonadia</taxon>
        <taxon>Geobacterales</taxon>
        <taxon>Geobacteraceae</taxon>
        <taxon>Geomonas</taxon>
    </lineage>
</organism>
<evidence type="ECO:0000259" key="5">
    <source>
        <dbReference type="PROSITE" id="PS01124"/>
    </source>
</evidence>
<feature type="domain" description="Response regulatory" evidence="6">
    <location>
        <begin position="1"/>
        <end position="41"/>
    </location>
</feature>
<evidence type="ECO:0000313" key="8">
    <source>
        <dbReference type="Proteomes" id="UP000683557"/>
    </source>
</evidence>
<dbReference type="EMBL" id="CP076723">
    <property type="protein sequence ID" value="QWV95689.1"/>
    <property type="molecule type" value="Genomic_DNA"/>
</dbReference>
<name>A0ABX8JB93_9BACT</name>
<evidence type="ECO:0000256" key="3">
    <source>
        <dbReference type="ARBA" id="ARBA00023163"/>
    </source>
</evidence>
<keyword evidence="3" id="KW-0804">Transcription</keyword>
<sequence length="177" mass="20192">MFITSAGSERTAVDVFRIGAIDYVKQPVDLIVLRNTVKNLLEVQRSDSWPQWCRKIASQVIATSNCTGHDVPPHILRCITYIKENLSSPISLDNMAREGGLSKSYFCREFKKTMGMTPMHFLSRLRIKRSKDLLRKNIPISAIAMNVGFNDLSSFNRHFRDMVGQTPTDFRKSHCPD</sequence>
<proteinExistence type="predicted"/>
<dbReference type="InterPro" id="IPR018062">
    <property type="entry name" value="HTH_AraC-typ_CS"/>
</dbReference>
<keyword evidence="8" id="KW-1185">Reference proteome</keyword>
<dbReference type="PANTHER" id="PTHR43280:SF28">
    <property type="entry name" value="HTH-TYPE TRANSCRIPTIONAL ACTIVATOR RHAS"/>
    <property type="match status" value="1"/>
</dbReference>
<evidence type="ECO:0000313" key="7">
    <source>
        <dbReference type="EMBL" id="QWV95689.1"/>
    </source>
</evidence>
<dbReference type="Proteomes" id="UP000683557">
    <property type="component" value="Chromosome"/>
</dbReference>
<dbReference type="PANTHER" id="PTHR43280">
    <property type="entry name" value="ARAC-FAMILY TRANSCRIPTIONAL REGULATOR"/>
    <property type="match status" value="1"/>
</dbReference>
<evidence type="ECO:0000256" key="1">
    <source>
        <dbReference type="ARBA" id="ARBA00023015"/>
    </source>
</evidence>
<evidence type="ECO:0000259" key="6">
    <source>
        <dbReference type="PROSITE" id="PS50110"/>
    </source>
</evidence>
<evidence type="ECO:0000256" key="4">
    <source>
        <dbReference type="PROSITE-ProRule" id="PRU00169"/>
    </source>
</evidence>
<dbReference type="GO" id="GO:0003677">
    <property type="term" value="F:DNA binding"/>
    <property type="evidence" value="ECO:0007669"/>
    <property type="project" value="UniProtKB-KW"/>
</dbReference>
<dbReference type="InterPro" id="IPR001789">
    <property type="entry name" value="Sig_transdc_resp-reg_receiver"/>
</dbReference>
<feature type="domain" description="HTH araC/xylS-type" evidence="5">
    <location>
        <begin position="76"/>
        <end position="173"/>
    </location>
</feature>
<dbReference type="SMART" id="SM00342">
    <property type="entry name" value="HTH_ARAC"/>
    <property type="match status" value="1"/>
</dbReference>
<dbReference type="InterPro" id="IPR018060">
    <property type="entry name" value="HTH_AraC"/>
</dbReference>
<protein>
    <submittedName>
        <fullName evidence="7">DNA-binding response regulator</fullName>
    </submittedName>
</protein>
<keyword evidence="2 7" id="KW-0238">DNA-binding</keyword>
<dbReference type="PROSITE" id="PS01124">
    <property type="entry name" value="HTH_ARAC_FAMILY_2"/>
    <property type="match status" value="1"/>
</dbReference>
<dbReference type="Pfam" id="PF12833">
    <property type="entry name" value="HTH_18"/>
    <property type="match status" value="1"/>
</dbReference>
<dbReference type="PROSITE" id="PS50110">
    <property type="entry name" value="RESPONSE_REGULATORY"/>
    <property type="match status" value="1"/>
</dbReference>